<feature type="binding site" evidence="4">
    <location>
        <begin position="208"/>
        <end position="212"/>
    </location>
    <ligand>
        <name>ATP</name>
        <dbReference type="ChEBI" id="CHEBI:30616"/>
    </ligand>
</feature>
<dbReference type="OrthoDB" id="6372431at2759"/>
<evidence type="ECO:0000313" key="6">
    <source>
        <dbReference type="Proteomes" id="UP000694844"/>
    </source>
</evidence>
<dbReference type="RefSeq" id="XP_022334479.1">
    <property type="nucleotide sequence ID" value="XM_022478771.1"/>
</dbReference>
<dbReference type="AlphaFoldDB" id="A0A8B8E437"/>
<accession>A0A8B8E437</accession>
<dbReference type="Gene3D" id="3.30.420.40">
    <property type="match status" value="1"/>
</dbReference>
<dbReference type="Pfam" id="PF01150">
    <property type="entry name" value="GDA1_CD39"/>
    <property type="match status" value="1"/>
</dbReference>
<keyword evidence="6" id="KW-1185">Reference proteome</keyword>
<reference evidence="7" key="1">
    <citation type="submission" date="2025-08" db="UniProtKB">
        <authorList>
            <consortium name="RefSeq"/>
        </authorList>
    </citation>
    <scope>IDENTIFICATION</scope>
    <source>
        <tissue evidence="7">Whole sample</tissue>
    </source>
</reference>
<dbReference type="KEGG" id="cvn:111131306"/>
<gene>
    <name evidence="7" type="primary">LOC111131306</name>
</gene>
<protein>
    <submittedName>
        <fullName evidence="7">Ectonucleoside triphosphate diphosphohydrolase 1-like isoform X1</fullName>
    </submittedName>
</protein>
<dbReference type="PANTHER" id="PTHR11782">
    <property type="entry name" value="ADENOSINE/GUANOSINE DIPHOSPHATASE"/>
    <property type="match status" value="1"/>
</dbReference>
<dbReference type="Proteomes" id="UP000694844">
    <property type="component" value="Chromosome 4"/>
</dbReference>
<sequence length="479" mass="53634">MQQVPRYLLFCEEGTFSALALTSEMTVHVILSMATLFLMDRACAVPVQYSVMLDAGSSSTKLRVYSWPERSSTSSTLHITEKYFLRIKPPLSSFQENLELLPEYLLNLTSLAQSQVPYYSHNKTHIYLLATAGIRFLKEEKAKSLMDTVRRVLSDKRNHNFKYTERSVRILSGEEEGVFAWITANYHNGFFSSNRSLSKAVGVLEMGGGSTQITFVPDGPLLAHMFSLRIAGKIYNLYSHSYLNFGKDYMDRRIKEYLIQQNPSAKTILNPCSLENDNYNYDNGDTTVIFRGSSSPSECLSIISNFLRHSYDTCYPKPCAIGSIYQPSIGSDIFYATASFAFIAADLNATDATGRLDIVKLNQTAHDYCSKTIEEAYSVYRVPSAYGSSTCMMALYITELLTFSYGFPVNTDRIFSFQKVNGKSLDWPFGAVVYEAELMARDYPCGPIPLETNAAAGQSPTALLELLILLCFSTLCAFV</sequence>
<dbReference type="GeneID" id="111131306"/>
<keyword evidence="2 5" id="KW-0378">Hydrolase</keyword>
<dbReference type="GO" id="GO:0005524">
    <property type="term" value="F:ATP binding"/>
    <property type="evidence" value="ECO:0007669"/>
    <property type="project" value="UniProtKB-KW"/>
</dbReference>
<dbReference type="PROSITE" id="PS01238">
    <property type="entry name" value="GDA1_CD39_NTPASE"/>
    <property type="match status" value="1"/>
</dbReference>
<proteinExistence type="inferred from homology"/>
<dbReference type="PANTHER" id="PTHR11782:SF83">
    <property type="entry name" value="GUANOSINE-DIPHOSPHATASE"/>
    <property type="match status" value="1"/>
</dbReference>
<dbReference type="GO" id="GO:0005886">
    <property type="term" value="C:plasma membrane"/>
    <property type="evidence" value="ECO:0007669"/>
    <property type="project" value="TreeGrafter"/>
</dbReference>
<dbReference type="Gene3D" id="3.30.420.150">
    <property type="entry name" value="Exopolyphosphatase. Domain 2"/>
    <property type="match status" value="1"/>
</dbReference>
<keyword evidence="4" id="KW-0067">ATP-binding</keyword>
<evidence type="ECO:0000256" key="1">
    <source>
        <dbReference type="ARBA" id="ARBA00009283"/>
    </source>
</evidence>
<dbReference type="GO" id="GO:0045134">
    <property type="term" value="F:UDP phosphatase activity"/>
    <property type="evidence" value="ECO:0007669"/>
    <property type="project" value="TreeGrafter"/>
</dbReference>
<keyword evidence="4" id="KW-0547">Nucleotide-binding</keyword>
<evidence type="ECO:0000313" key="7">
    <source>
        <dbReference type="RefSeq" id="XP_022334479.1"/>
    </source>
</evidence>
<dbReference type="InterPro" id="IPR000407">
    <property type="entry name" value="GDA1_CD39_NTPase"/>
</dbReference>
<evidence type="ECO:0000256" key="5">
    <source>
        <dbReference type="RuleBase" id="RU003833"/>
    </source>
</evidence>
<evidence type="ECO:0000256" key="4">
    <source>
        <dbReference type="PIRSR" id="PIRSR600407-2"/>
    </source>
</evidence>
<dbReference type="GO" id="GO:0017111">
    <property type="term" value="F:ribonucleoside triphosphate phosphatase activity"/>
    <property type="evidence" value="ECO:0007669"/>
    <property type="project" value="TreeGrafter"/>
</dbReference>
<dbReference type="GO" id="GO:0009134">
    <property type="term" value="P:nucleoside diphosphate catabolic process"/>
    <property type="evidence" value="ECO:0007669"/>
    <property type="project" value="TreeGrafter"/>
</dbReference>
<evidence type="ECO:0000256" key="3">
    <source>
        <dbReference type="PIRSR" id="PIRSR600407-1"/>
    </source>
</evidence>
<organism evidence="6 7">
    <name type="scientific">Crassostrea virginica</name>
    <name type="common">Eastern oyster</name>
    <dbReference type="NCBI Taxonomy" id="6565"/>
    <lineage>
        <taxon>Eukaryota</taxon>
        <taxon>Metazoa</taxon>
        <taxon>Spiralia</taxon>
        <taxon>Lophotrochozoa</taxon>
        <taxon>Mollusca</taxon>
        <taxon>Bivalvia</taxon>
        <taxon>Autobranchia</taxon>
        <taxon>Pteriomorphia</taxon>
        <taxon>Ostreida</taxon>
        <taxon>Ostreoidea</taxon>
        <taxon>Ostreidae</taxon>
        <taxon>Crassostrea</taxon>
    </lineage>
</organism>
<feature type="active site" description="Proton acceptor" evidence="3">
    <location>
        <position position="176"/>
    </location>
</feature>
<name>A0A8B8E437_CRAVI</name>
<comment type="similarity">
    <text evidence="1 5">Belongs to the GDA1/CD39 NTPase family.</text>
</comment>
<evidence type="ECO:0000256" key="2">
    <source>
        <dbReference type="ARBA" id="ARBA00022801"/>
    </source>
</evidence>
<dbReference type="GO" id="GO:0004382">
    <property type="term" value="F:GDP phosphatase activity"/>
    <property type="evidence" value="ECO:0007669"/>
    <property type="project" value="TreeGrafter"/>
</dbReference>